<accession>A0A835RSI7</accession>
<dbReference type="EMBL" id="JADCNM010000003">
    <property type="protein sequence ID" value="KAG0491147.1"/>
    <property type="molecule type" value="Genomic_DNA"/>
</dbReference>
<name>A0A835RSI7_VANPL</name>
<proteinExistence type="predicted"/>
<protein>
    <submittedName>
        <fullName evidence="1">Uncharacterized protein</fullName>
    </submittedName>
</protein>
<evidence type="ECO:0000313" key="2">
    <source>
        <dbReference type="Proteomes" id="UP000639772"/>
    </source>
</evidence>
<evidence type="ECO:0000313" key="1">
    <source>
        <dbReference type="EMBL" id="KAG0491147.1"/>
    </source>
</evidence>
<sequence length="87" mass="9699">MAAGLSLGYLLGSLLHGSMKRRVTWADGLCQTGIHKMIVEVKMDFCHRMDSRDINRHKNCQDLLNEDIVIGNKKYLSINGLKGVGRG</sequence>
<organism evidence="1 2">
    <name type="scientific">Vanilla planifolia</name>
    <name type="common">Vanilla</name>
    <dbReference type="NCBI Taxonomy" id="51239"/>
    <lineage>
        <taxon>Eukaryota</taxon>
        <taxon>Viridiplantae</taxon>
        <taxon>Streptophyta</taxon>
        <taxon>Embryophyta</taxon>
        <taxon>Tracheophyta</taxon>
        <taxon>Spermatophyta</taxon>
        <taxon>Magnoliopsida</taxon>
        <taxon>Liliopsida</taxon>
        <taxon>Asparagales</taxon>
        <taxon>Orchidaceae</taxon>
        <taxon>Vanilloideae</taxon>
        <taxon>Vanilleae</taxon>
        <taxon>Vanilla</taxon>
    </lineage>
</organism>
<reference evidence="1 2" key="1">
    <citation type="journal article" date="2020" name="Nat. Food">
        <title>A phased Vanilla planifolia genome enables genetic improvement of flavour and production.</title>
        <authorList>
            <person name="Hasing T."/>
            <person name="Tang H."/>
            <person name="Brym M."/>
            <person name="Khazi F."/>
            <person name="Huang T."/>
            <person name="Chambers A.H."/>
        </authorList>
    </citation>
    <scope>NUCLEOTIDE SEQUENCE [LARGE SCALE GENOMIC DNA]</scope>
    <source>
        <tissue evidence="1">Leaf</tissue>
    </source>
</reference>
<comment type="caution">
    <text evidence="1">The sequence shown here is derived from an EMBL/GenBank/DDBJ whole genome shotgun (WGS) entry which is preliminary data.</text>
</comment>
<dbReference type="AlphaFoldDB" id="A0A835RSI7"/>
<gene>
    <name evidence="1" type="ORF">HPP92_008010</name>
</gene>
<dbReference type="Proteomes" id="UP000639772">
    <property type="component" value="Chromosome 3"/>
</dbReference>